<name>A0A517MYZ1_9BACT</name>
<dbReference type="KEGG" id="amob:HG15A2_34250"/>
<gene>
    <name evidence="3" type="ORF">HG15A2_34250</name>
</gene>
<proteinExistence type="predicted"/>
<evidence type="ECO:0000256" key="2">
    <source>
        <dbReference type="SAM" id="Phobius"/>
    </source>
</evidence>
<dbReference type="EMBL" id="CP036263">
    <property type="protein sequence ID" value="QDT00090.1"/>
    <property type="molecule type" value="Genomic_DNA"/>
</dbReference>
<dbReference type="AlphaFoldDB" id="A0A517MYZ1"/>
<evidence type="ECO:0000256" key="1">
    <source>
        <dbReference type="SAM" id="MobiDB-lite"/>
    </source>
</evidence>
<keyword evidence="2" id="KW-0472">Membrane</keyword>
<keyword evidence="4" id="KW-1185">Reference proteome</keyword>
<dbReference type="OrthoDB" id="229095at2"/>
<sequence length="568" mass="61582">MADNEFNIKVDETTVRSRTSRGKKQPKSKLPLIIGGNIALAAFIVGIYFFVIRGGPADAPLADASINVPVKVAPQIQESAISEPKPAEPPPRETILDDDGETLWASPTTGEPISLRFFPPGTPLLLQLRPAELLAHPEGGKVITALGPWGEGATKQLEALLGYELSEVETLLLGVVTGQDNQLDVTLRAELTQPVTLADLQGRLPTGSSINVAGRTMWQVGNHSYFVPEQSGGTSPTNAPESNTLVICPTEFTEDAVAAGQVEPMLVRDLQRLLPHTDSDRCVTLLLSPRFLDAGGSRLLVDAGERVRDALDWLMDREATAMVVSMHWDENFFAELRTTPQLQAQPQRYSKQLEERLTKAASLVEDQVIAGTWPPFGRKVLARFPAMLRKFAGYTRGTVEDRHVVLRTYLPLVAGHNLLAASELLLTQSSTSGGASTAAASAGPQTLKQRLARVTTLSFPKDTLEQAIKLLSEDLGVPIQIQGSDLQLEGITKNQSFGIDLRNKPGEAILQEILKQANPDRTASGLADPKQKLVYVIREQPDRIEVTTRSSAKKRGDALPAVFESSAQ</sequence>
<evidence type="ECO:0000313" key="4">
    <source>
        <dbReference type="Proteomes" id="UP000319852"/>
    </source>
</evidence>
<dbReference type="Proteomes" id="UP000319852">
    <property type="component" value="Chromosome"/>
</dbReference>
<feature type="transmembrane region" description="Helical" evidence="2">
    <location>
        <begin position="30"/>
        <end position="51"/>
    </location>
</feature>
<accession>A0A517MYZ1</accession>
<reference evidence="3 4" key="1">
    <citation type="submission" date="2019-02" db="EMBL/GenBank/DDBJ databases">
        <title>Deep-cultivation of Planctomycetes and their phenomic and genomic characterization uncovers novel biology.</title>
        <authorList>
            <person name="Wiegand S."/>
            <person name="Jogler M."/>
            <person name="Boedeker C."/>
            <person name="Pinto D."/>
            <person name="Vollmers J."/>
            <person name="Rivas-Marin E."/>
            <person name="Kohn T."/>
            <person name="Peeters S.H."/>
            <person name="Heuer A."/>
            <person name="Rast P."/>
            <person name="Oberbeckmann S."/>
            <person name="Bunk B."/>
            <person name="Jeske O."/>
            <person name="Meyerdierks A."/>
            <person name="Storesund J.E."/>
            <person name="Kallscheuer N."/>
            <person name="Luecker S."/>
            <person name="Lage O.M."/>
            <person name="Pohl T."/>
            <person name="Merkel B.J."/>
            <person name="Hornburger P."/>
            <person name="Mueller R.-W."/>
            <person name="Bruemmer F."/>
            <person name="Labrenz M."/>
            <person name="Spormann A.M."/>
            <person name="Op den Camp H."/>
            <person name="Overmann J."/>
            <person name="Amann R."/>
            <person name="Jetten M.S.M."/>
            <person name="Mascher T."/>
            <person name="Medema M.H."/>
            <person name="Devos D.P."/>
            <person name="Kaster A.-K."/>
            <person name="Ovreas L."/>
            <person name="Rohde M."/>
            <person name="Galperin M.Y."/>
            <person name="Jogler C."/>
        </authorList>
    </citation>
    <scope>NUCLEOTIDE SEQUENCE [LARGE SCALE GENOMIC DNA]</scope>
    <source>
        <strain evidence="3 4">HG15A2</strain>
    </source>
</reference>
<keyword evidence="2" id="KW-1133">Transmembrane helix</keyword>
<dbReference type="RefSeq" id="WP_145061343.1">
    <property type="nucleotide sequence ID" value="NZ_CP036263.1"/>
</dbReference>
<evidence type="ECO:0000313" key="3">
    <source>
        <dbReference type="EMBL" id="QDT00090.1"/>
    </source>
</evidence>
<protein>
    <submittedName>
        <fullName evidence="3">Uncharacterized protein</fullName>
    </submittedName>
</protein>
<keyword evidence="2" id="KW-0812">Transmembrane</keyword>
<feature type="region of interest" description="Disordered" evidence="1">
    <location>
        <begin position="78"/>
        <end position="99"/>
    </location>
</feature>
<feature type="region of interest" description="Disordered" evidence="1">
    <location>
        <begin position="546"/>
        <end position="568"/>
    </location>
</feature>
<organism evidence="3 4">
    <name type="scientific">Adhaeretor mobilis</name>
    <dbReference type="NCBI Taxonomy" id="1930276"/>
    <lineage>
        <taxon>Bacteria</taxon>
        <taxon>Pseudomonadati</taxon>
        <taxon>Planctomycetota</taxon>
        <taxon>Planctomycetia</taxon>
        <taxon>Pirellulales</taxon>
        <taxon>Lacipirellulaceae</taxon>
        <taxon>Adhaeretor</taxon>
    </lineage>
</organism>